<proteinExistence type="predicted"/>
<dbReference type="VEuPathDB" id="FungiDB:PHYSODRAFT_286959"/>
<gene>
    <name evidence="3" type="primary">Avh</name>
</gene>
<dbReference type="KEGG" id="psoj:PHYSODRAFT_286959"/>
<feature type="chain" id="PRO_5003142189" evidence="2">
    <location>
        <begin position="22"/>
        <end position="165"/>
    </location>
</feature>
<evidence type="ECO:0000256" key="2">
    <source>
        <dbReference type="SAM" id="SignalP"/>
    </source>
</evidence>
<evidence type="ECO:0000313" key="3">
    <source>
        <dbReference type="EMBL" id="AEK81330.1"/>
    </source>
</evidence>
<dbReference type="RefSeq" id="XP_009532640.1">
    <property type="nucleotide sequence ID" value="XM_009534345.1"/>
</dbReference>
<name>E0W5P0_PHYSO</name>
<feature type="signal peptide" evidence="2">
    <location>
        <begin position="1"/>
        <end position="21"/>
    </location>
</feature>
<reference evidence="3" key="1">
    <citation type="journal article" date="2011" name="Plant Cell">
        <title>Transcriptional programming and functional interactions within the Phytophthora sojae RXLR effector repertoire.</title>
        <authorList>
            <person name="Wang Q."/>
            <person name="Han C."/>
            <person name="Ferreira A.O."/>
            <person name="Yu X."/>
            <person name="Ye W."/>
            <person name="Tripathy S."/>
            <person name="Kale S.D."/>
            <person name="Gu B."/>
            <person name="Sheng Y."/>
            <person name="Sui Y."/>
            <person name="Wang X."/>
            <person name="Zhang Z."/>
            <person name="Cheng B."/>
            <person name="Dong S."/>
            <person name="Shan W."/>
            <person name="Zheng X."/>
            <person name="Dou D."/>
            <person name="Tyler B.M."/>
            <person name="Wang Y."/>
        </authorList>
    </citation>
    <scope>NUCLEOTIDE SEQUENCE</scope>
    <source>
        <strain evidence="3">P7076</strain>
    </source>
</reference>
<accession>E0W5P0</accession>
<feature type="compositionally biased region" description="Basic and acidic residues" evidence="1">
    <location>
        <begin position="100"/>
        <end position="116"/>
    </location>
</feature>
<protein>
    <submittedName>
        <fullName evidence="3">Avh437</fullName>
    </submittedName>
</protein>
<dbReference type="EMBL" id="JN254517">
    <property type="protein sequence ID" value="AEK81330.1"/>
    <property type="molecule type" value="Genomic_DNA"/>
</dbReference>
<sequence>MLAATIAFIVCCIVVSSSSTAKSPTPKTASSHFVSSTGAALESGRLLRASVVGHRSSNYEERANAFSKAYYEKLLEFLSILTGKKKAPVDLTGTYPSSPKADKLTRSKSFPDEKAASPKLTRSQTYSTETVDWDGAIKAAGNIKVMSRKPKRCFLCGPEKYVIYS</sequence>
<feature type="region of interest" description="Disordered" evidence="1">
    <location>
        <begin position="91"/>
        <end position="123"/>
    </location>
</feature>
<evidence type="ECO:0000256" key="1">
    <source>
        <dbReference type="SAM" id="MobiDB-lite"/>
    </source>
</evidence>
<organism evidence="3">
    <name type="scientific">Phytophthora sojae</name>
    <name type="common">Soybean stem and root rot agent</name>
    <name type="synonym">Phytophthora megasperma f. sp. glycines</name>
    <dbReference type="NCBI Taxonomy" id="67593"/>
    <lineage>
        <taxon>Eukaryota</taxon>
        <taxon>Sar</taxon>
        <taxon>Stramenopiles</taxon>
        <taxon>Oomycota</taxon>
        <taxon>Peronosporomycetes</taxon>
        <taxon>Peronosporales</taxon>
        <taxon>Peronosporaceae</taxon>
        <taxon>Phytophthora</taxon>
    </lineage>
</organism>
<keyword evidence="2" id="KW-0732">Signal</keyword>
<dbReference type="AlphaFoldDB" id="E0W5P0"/>